<evidence type="ECO:0000259" key="1">
    <source>
        <dbReference type="PROSITE" id="PS50076"/>
    </source>
</evidence>
<dbReference type="Pfam" id="PF13370">
    <property type="entry name" value="Fer4_13"/>
    <property type="match status" value="1"/>
</dbReference>
<feature type="domain" description="J" evidence="1">
    <location>
        <begin position="66"/>
        <end position="136"/>
    </location>
</feature>
<gene>
    <name evidence="2" type="ORF">H6P81_002432</name>
</gene>
<dbReference type="Gene3D" id="3.30.70.20">
    <property type="match status" value="1"/>
</dbReference>
<dbReference type="Pfam" id="PF00226">
    <property type="entry name" value="DnaJ"/>
    <property type="match status" value="1"/>
</dbReference>
<dbReference type="InterPro" id="IPR001623">
    <property type="entry name" value="DnaJ_domain"/>
</dbReference>
<dbReference type="AlphaFoldDB" id="A0AAV7FBE9"/>
<dbReference type="Gene3D" id="1.10.287.110">
    <property type="entry name" value="DnaJ domain"/>
    <property type="match status" value="1"/>
</dbReference>
<dbReference type="CDD" id="cd06257">
    <property type="entry name" value="DnaJ"/>
    <property type="match status" value="1"/>
</dbReference>
<accession>A0AAV7FBE9</accession>
<dbReference type="Proteomes" id="UP000825729">
    <property type="component" value="Unassembled WGS sequence"/>
</dbReference>
<evidence type="ECO:0000313" key="2">
    <source>
        <dbReference type="EMBL" id="KAG9457924.1"/>
    </source>
</evidence>
<sequence length="266" mass="29690">MSSHPLQLKTVALSTATGLCNTTPSWVSLCNRGCRFPWEVKQKKKDYRNLSINCRGSAEEDSRRMSPYEVLGVDPSCSLADLKVAFRAKVKEFHPDVCKDVKVSDAMIRRVIKAYELLSETHQPEASVRENVDPFDEPECEALDIFVNEAVCVGTGCPNSCVEMAPHAFSFNSIYGTAQATSQGHGDNYRVQLAAGQCPRRCIHYVTPLQRLILEELLDSVLSSPFSSAEAAVLDSLIAKARFENNRYQKPKKKESKASSEFVDWF</sequence>
<dbReference type="SUPFAM" id="SSF46565">
    <property type="entry name" value="Chaperone J-domain"/>
    <property type="match status" value="1"/>
</dbReference>
<dbReference type="PANTHER" id="PTHR45295:SF3">
    <property type="entry name" value="CHAPERONE DNAJ-DOMAIN SUPERFAMILY PROTEIN"/>
    <property type="match status" value="1"/>
</dbReference>
<protein>
    <recommendedName>
        <fullName evidence="1">J domain-containing protein</fullName>
    </recommendedName>
</protein>
<reference evidence="2 3" key="1">
    <citation type="submission" date="2021-07" db="EMBL/GenBank/DDBJ databases">
        <title>The Aristolochia fimbriata genome: insights into angiosperm evolution, floral development and chemical biosynthesis.</title>
        <authorList>
            <person name="Jiao Y."/>
        </authorList>
    </citation>
    <scope>NUCLEOTIDE SEQUENCE [LARGE SCALE GENOMIC DNA]</scope>
    <source>
        <strain evidence="2">IBCAS-2021</strain>
        <tissue evidence="2">Leaf</tissue>
    </source>
</reference>
<dbReference type="SMART" id="SM00271">
    <property type="entry name" value="DnaJ"/>
    <property type="match status" value="1"/>
</dbReference>
<keyword evidence="3" id="KW-1185">Reference proteome</keyword>
<evidence type="ECO:0000313" key="3">
    <source>
        <dbReference type="Proteomes" id="UP000825729"/>
    </source>
</evidence>
<dbReference type="PRINTS" id="PR00625">
    <property type="entry name" value="JDOMAIN"/>
</dbReference>
<dbReference type="PANTHER" id="PTHR45295">
    <property type="entry name" value="CHAPERONE PROTEIN DNAJ C76, CHLOROPLASTIC"/>
    <property type="match status" value="1"/>
</dbReference>
<dbReference type="PROSITE" id="PS50076">
    <property type="entry name" value="DNAJ_2"/>
    <property type="match status" value="1"/>
</dbReference>
<organism evidence="2 3">
    <name type="scientific">Aristolochia fimbriata</name>
    <name type="common">White veined hardy Dutchman's pipe vine</name>
    <dbReference type="NCBI Taxonomy" id="158543"/>
    <lineage>
        <taxon>Eukaryota</taxon>
        <taxon>Viridiplantae</taxon>
        <taxon>Streptophyta</taxon>
        <taxon>Embryophyta</taxon>
        <taxon>Tracheophyta</taxon>
        <taxon>Spermatophyta</taxon>
        <taxon>Magnoliopsida</taxon>
        <taxon>Magnoliidae</taxon>
        <taxon>Piperales</taxon>
        <taxon>Aristolochiaceae</taxon>
        <taxon>Aristolochia</taxon>
    </lineage>
</organism>
<name>A0AAV7FBE9_ARIFI</name>
<dbReference type="EMBL" id="JAINDJ010000002">
    <property type="protein sequence ID" value="KAG9457924.1"/>
    <property type="molecule type" value="Genomic_DNA"/>
</dbReference>
<dbReference type="InterPro" id="IPR036869">
    <property type="entry name" value="J_dom_sf"/>
</dbReference>
<comment type="caution">
    <text evidence="2">The sequence shown here is derived from an EMBL/GenBank/DDBJ whole genome shotgun (WGS) entry which is preliminary data.</text>
</comment>
<proteinExistence type="predicted"/>